<evidence type="ECO:0000313" key="3">
    <source>
        <dbReference type="Proteomes" id="UP000708208"/>
    </source>
</evidence>
<proteinExistence type="predicted"/>
<gene>
    <name evidence="2" type="ORF">AFUS01_LOCUS9586</name>
</gene>
<comment type="caution">
    <text evidence="2">The sequence shown here is derived from an EMBL/GenBank/DDBJ whole genome shotgun (WGS) entry which is preliminary data.</text>
</comment>
<evidence type="ECO:0000313" key="2">
    <source>
        <dbReference type="EMBL" id="CAG7720300.1"/>
    </source>
</evidence>
<evidence type="ECO:0000256" key="1">
    <source>
        <dbReference type="SAM" id="MobiDB-lite"/>
    </source>
</evidence>
<accession>A0A8J2NZQ6</accession>
<feature type="region of interest" description="Disordered" evidence="1">
    <location>
        <begin position="1"/>
        <end position="29"/>
    </location>
</feature>
<reference evidence="2" key="1">
    <citation type="submission" date="2021-06" db="EMBL/GenBank/DDBJ databases">
        <authorList>
            <person name="Hodson N. C."/>
            <person name="Mongue J. A."/>
            <person name="Jaron S. K."/>
        </authorList>
    </citation>
    <scope>NUCLEOTIDE SEQUENCE</scope>
</reference>
<dbReference type="EMBL" id="CAJVCH010069367">
    <property type="protein sequence ID" value="CAG7720300.1"/>
    <property type="molecule type" value="Genomic_DNA"/>
</dbReference>
<name>A0A8J2NZQ6_9HEXA</name>
<protein>
    <submittedName>
        <fullName evidence="2">Uncharacterized protein</fullName>
    </submittedName>
</protein>
<sequence length="59" mass="6161">KTRRILPIPGGTPSGQRVHRSPFGSKDAKKNLVGGMANTVGPEAVTGISQGLYQSCLLL</sequence>
<organism evidence="2 3">
    <name type="scientific">Allacma fusca</name>
    <dbReference type="NCBI Taxonomy" id="39272"/>
    <lineage>
        <taxon>Eukaryota</taxon>
        <taxon>Metazoa</taxon>
        <taxon>Ecdysozoa</taxon>
        <taxon>Arthropoda</taxon>
        <taxon>Hexapoda</taxon>
        <taxon>Collembola</taxon>
        <taxon>Symphypleona</taxon>
        <taxon>Sminthuridae</taxon>
        <taxon>Allacma</taxon>
    </lineage>
</organism>
<keyword evidence="3" id="KW-1185">Reference proteome</keyword>
<dbReference type="AlphaFoldDB" id="A0A8J2NZQ6"/>
<dbReference type="Proteomes" id="UP000708208">
    <property type="component" value="Unassembled WGS sequence"/>
</dbReference>
<feature type="non-terminal residue" evidence="2">
    <location>
        <position position="1"/>
    </location>
</feature>